<evidence type="ECO:0000256" key="2">
    <source>
        <dbReference type="SAM" id="Phobius"/>
    </source>
</evidence>
<comment type="caution">
    <text evidence="3">The sequence shown here is derived from an EMBL/GenBank/DDBJ whole genome shotgun (WGS) entry which is preliminary data.</text>
</comment>
<dbReference type="OrthoDB" id="7107981at2"/>
<feature type="transmembrane region" description="Helical" evidence="2">
    <location>
        <begin position="64"/>
        <end position="87"/>
    </location>
</feature>
<evidence type="ECO:0000256" key="1">
    <source>
        <dbReference type="SAM" id="MobiDB-lite"/>
    </source>
</evidence>
<protein>
    <submittedName>
        <fullName evidence="3">Uncharacterized protein</fullName>
    </submittedName>
</protein>
<evidence type="ECO:0000313" key="3">
    <source>
        <dbReference type="EMBL" id="RSX50072.1"/>
    </source>
</evidence>
<feature type="compositionally biased region" description="Low complexity" evidence="1">
    <location>
        <begin position="759"/>
        <end position="776"/>
    </location>
</feature>
<feature type="region of interest" description="Disordered" evidence="1">
    <location>
        <begin position="411"/>
        <end position="441"/>
    </location>
</feature>
<keyword evidence="2" id="KW-0472">Membrane</keyword>
<dbReference type="EMBL" id="QXGJ01000011">
    <property type="protein sequence ID" value="RSX50072.1"/>
    <property type="molecule type" value="Genomic_DNA"/>
</dbReference>
<proteinExistence type="predicted"/>
<dbReference type="Proteomes" id="UP000288607">
    <property type="component" value="Unassembled WGS sequence"/>
</dbReference>
<accession>A0A430FBA2</accession>
<keyword evidence="2" id="KW-1133">Transmembrane helix</keyword>
<organism evidence="3 4">
    <name type="scientific">Bifidobacterium callimiconis</name>
    <dbReference type="NCBI Taxonomy" id="2306973"/>
    <lineage>
        <taxon>Bacteria</taxon>
        <taxon>Bacillati</taxon>
        <taxon>Actinomycetota</taxon>
        <taxon>Actinomycetes</taxon>
        <taxon>Bifidobacteriales</taxon>
        <taxon>Bifidobacteriaceae</taxon>
        <taxon>Bifidobacterium</taxon>
    </lineage>
</organism>
<keyword evidence="4" id="KW-1185">Reference proteome</keyword>
<name>A0A430FBA2_9BIFI</name>
<gene>
    <name evidence="3" type="ORF">D2E23_1923</name>
</gene>
<keyword evidence="2" id="KW-0812">Transmembrane</keyword>
<evidence type="ECO:0000313" key="4">
    <source>
        <dbReference type="Proteomes" id="UP000288607"/>
    </source>
</evidence>
<dbReference type="AlphaFoldDB" id="A0A430FBA2"/>
<sequence>MPLIIAFGLLAIVHVALRFDREHRRRARLRGRKGTRQFIDELKSAGVSDRDIYLANAADSVPELIMLLGWLSLPLIPILGTAVWLAVDPVSAPARWLWATVDAIIIGTALPGYGHHQTQVERQQAGLPELEQRTRGETIAFWISCLVTTAILTVTLAFGYAPENLRLTMTPPEALIRAGIFLAGLWTAYGASRLGARIAAMFSSPRFELYADNTTLLYLRSFNDDNIGMYSPMADQNCDTILRTLLWPRISFEEQLSLAQTGGGHGTLITIGRPGERLPRAGAQRSYYDQDNWREGVRLTAFRSRGVILTLGATVSLKWEIEHLKRWRLLPKCLFIIPPCKDRDLPHRLDLAFDALDISPAERAKAAKLPIRYLAAFRVRTDGTLQWMFSKSRDWRTYFVITSGASMEETVDDDAMPNMPVRPNMSDRPNMPGKPGSPDGSDLIDPTDLTFDVESAVNDLKTQFSPTQWRRKILAPASVLKAISDSTTAAMALKAGNRTAAVTAYGRLIAQLQTTGDTDPDALAYLLWQRFQATDNGRFIDGDDFTALVRTLDGILQSQTIKCLWITANANMPTAMAIYTLWGSMAEFFHRTQARDWEIDARRTQLQAAHRMEDWRLVGETELHLADLADDNDYRRMYSEAAVALDAARRVGDIRMEGMARSRVAHAMAHFGADSRHGDQWPNEFSHAVDQLMSSGEATAALDAVEQFIRDAWDTHDLDTALEAVRLGLRVAPESESARRQRFREYEQWLLGKINERQPAQPNSPNSADAPSSPGR</sequence>
<feature type="region of interest" description="Disordered" evidence="1">
    <location>
        <begin position="753"/>
        <end position="776"/>
    </location>
</feature>
<dbReference type="RefSeq" id="WP_126030714.1">
    <property type="nucleotide sequence ID" value="NZ_QXGJ01000011.1"/>
</dbReference>
<feature type="transmembrane region" description="Helical" evidence="2">
    <location>
        <begin position="139"/>
        <end position="162"/>
    </location>
</feature>
<reference evidence="3 4" key="1">
    <citation type="submission" date="2018-09" db="EMBL/GenBank/DDBJ databases">
        <title>Characterization of the phylogenetic diversity of five novel species belonging to the genus Bifidobacterium.</title>
        <authorList>
            <person name="Lugli G.A."/>
            <person name="Duranti S."/>
            <person name="Milani C."/>
        </authorList>
    </citation>
    <scope>NUCLEOTIDE SEQUENCE [LARGE SCALE GENOMIC DNA]</scope>
    <source>
        <strain evidence="3 4">2028B</strain>
    </source>
</reference>